<dbReference type="Gene3D" id="1.20.1280.50">
    <property type="match status" value="1"/>
</dbReference>
<dbReference type="InterPro" id="IPR001810">
    <property type="entry name" value="F-box_dom"/>
</dbReference>
<feature type="domain" description="F-box" evidence="1">
    <location>
        <begin position="6"/>
        <end position="51"/>
    </location>
</feature>
<sequence length="51" mass="5999">MPKQSIASFLTLPVELVYRILDHQDDFTIICSMTNVCQRFNSIVNSYDRFQ</sequence>
<dbReference type="PROSITE" id="PS50181">
    <property type="entry name" value="FBOX"/>
    <property type="match status" value="1"/>
</dbReference>
<protein>
    <recommendedName>
        <fullName evidence="1">F-box domain-containing protein</fullName>
    </recommendedName>
</protein>
<evidence type="ECO:0000313" key="2">
    <source>
        <dbReference type="EMBL" id="CAF1528430.1"/>
    </source>
</evidence>
<dbReference type="Pfam" id="PF00646">
    <property type="entry name" value="F-box"/>
    <property type="match status" value="1"/>
</dbReference>
<dbReference type="AlphaFoldDB" id="A0A815V7K9"/>
<accession>A0A815V7K9</accession>
<dbReference type="SUPFAM" id="SSF81383">
    <property type="entry name" value="F-box domain"/>
    <property type="match status" value="1"/>
</dbReference>
<feature type="non-terminal residue" evidence="2">
    <location>
        <position position="51"/>
    </location>
</feature>
<name>A0A815V7K9_9BILA</name>
<dbReference type="EMBL" id="CAJNOG010003261">
    <property type="protein sequence ID" value="CAF1528430.1"/>
    <property type="molecule type" value="Genomic_DNA"/>
</dbReference>
<organism evidence="2 3">
    <name type="scientific">Adineta steineri</name>
    <dbReference type="NCBI Taxonomy" id="433720"/>
    <lineage>
        <taxon>Eukaryota</taxon>
        <taxon>Metazoa</taxon>
        <taxon>Spiralia</taxon>
        <taxon>Gnathifera</taxon>
        <taxon>Rotifera</taxon>
        <taxon>Eurotatoria</taxon>
        <taxon>Bdelloidea</taxon>
        <taxon>Adinetida</taxon>
        <taxon>Adinetidae</taxon>
        <taxon>Adineta</taxon>
    </lineage>
</organism>
<evidence type="ECO:0000313" key="3">
    <source>
        <dbReference type="Proteomes" id="UP000663845"/>
    </source>
</evidence>
<gene>
    <name evidence="2" type="ORF">JYZ213_LOCUS44988</name>
</gene>
<dbReference type="Proteomes" id="UP000663845">
    <property type="component" value="Unassembled WGS sequence"/>
</dbReference>
<evidence type="ECO:0000259" key="1">
    <source>
        <dbReference type="PROSITE" id="PS50181"/>
    </source>
</evidence>
<proteinExistence type="predicted"/>
<reference evidence="2" key="1">
    <citation type="submission" date="2021-02" db="EMBL/GenBank/DDBJ databases">
        <authorList>
            <person name="Nowell W R."/>
        </authorList>
    </citation>
    <scope>NUCLEOTIDE SEQUENCE</scope>
</reference>
<dbReference type="InterPro" id="IPR036047">
    <property type="entry name" value="F-box-like_dom_sf"/>
</dbReference>
<comment type="caution">
    <text evidence="2">The sequence shown here is derived from an EMBL/GenBank/DDBJ whole genome shotgun (WGS) entry which is preliminary data.</text>
</comment>